<gene>
    <name evidence="2" type="ORF">Vretifemale_14275</name>
    <name evidence="3" type="ORF">Vretimale_9053</name>
</gene>
<evidence type="ECO:0000313" key="4">
    <source>
        <dbReference type="Proteomes" id="UP000747110"/>
    </source>
</evidence>
<reference evidence="2" key="1">
    <citation type="journal article" date="2021" name="Proc. Natl. Acad. Sci. U.S.A.">
        <title>Three genomes in the algal genus Volvox reveal the fate of a haploid sex-determining region after a transition to homothallism.</title>
        <authorList>
            <person name="Yamamoto K."/>
            <person name="Hamaji T."/>
            <person name="Kawai-Toyooka H."/>
            <person name="Matsuzaki R."/>
            <person name="Takahashi F."/>
            <person name="Nishimura Y."/>
            <person name="Kawachi M."/>
            <person name="Noguchi H."/>
            <person name="Minakuchi Y."/>
            <person name="Umen J.G."/>
            <person name="Toyoda A."/>
            <person name="Nozaki H."/>
        </authorList>
    </citation>
    <scope>NUCLEOTIDE SEQUENCE</scope>
    <source>
        <strain evidence="3">NIES-3785</strain>
        <strain evidence="2">NIES-3786</strain>
    </source>
</reference>
<name>A0A8J4FU32_9CHLO</name>
<organism evidence="2 4">
    <name type="scientific">Volvox reticuliferus</name>
    <dbReference type="NCBI Taxonomy" id="1737510"/>
    <lineage>
        <taxon>Eukaryota</taxon>
        <taxon>Viridiplantae</taxon>
        <taxon>Chlorophyta</taxon>
        <taxon>core chlorophytes</taxon>
        <taxon>Chlorophyceae</taxon>
        <taxon>CS clade</taxon>
        <taxon>Chlamydomonadales</taxon>
        <taxon>Volvocaceae</taxon>
        <taxon>Volvox</taxon>
    </lineage>
</organism>
<feature type="compositionally biased region" description="Low complexity" evidence="1">
    <location>
        <begin position="473"/>
        <end position="490"/>
    </location>
</feature>
<evidence type="ECO:0000313" key="2">
    <source>
        <dbReference type="EMBL" id="GIL86012.1"/>
    </source>
</evidence>
<dbReference type="Proteomes" id="UP000747110">
    <property type="component" value="Unassembled WGS sequence"/>
</dbReference>
<dbReference type="AlphaFoldDB" id="A0A8J4FU32"/>
<dbReference type="EMBL" id="BNCP01000034">
    <property type="protein sequence ID" value="GIL86012.1"/>
    <property type="molecule type" value="Genomic_DNA"/>
</dbReference>
<accession>A0A8J4FU32</accession>
<feature type="compositionally biased region" description="Polar residues" evidence="1">
    <location>
        <begin position="459"/>
        <end position="472"/>
    </location>
</feature>
<dbReference type="EMBL" id="BNCQ01000016">
    <property type="protein sequence ID" value="GIM04485.1"/>
    <property type="molecule type" value="Genomic_DNA"/>
</dbReference>
<protein>
    <submittedName>
        <fullName evidence="2">Uncharacterized protein</fullName>
    </submittedName>
</protein>
<feature type="compositionally biased region" description="Low complexity" evidence="1">
    <location>
        <begin position="510"/>
        <end position="563"/>
    </location>
</feature>
<comment type="caution">
    <text evidence="2">The sequence shown here is derived from an EMBL/GenBank/DDBJ whole genome shotgun (WGS) entry which is preliminary data.</text>
</comment>
<evidence type="ECO:0000256" key="1">
    <source>
        <dbReference type="SAM" id="MobiDB-lite"/>
    </source>
</evidence>
<feature type="region of interest" description="Disordered" evidence="1">
    <location>
        <begin position="429"/>
        <end position="592"/>
    </location>
</feature>
<feature type="compositionally biased region" description="Low complexity" evidence="1">
    <location>
        <begin position="209"/>
        <end position="222"/>
    </location>
</feature>
<evidence type="ECO:0000313" key="3">
    <source>
        <dbReference type="EMBL" id="GIM04485.1"/>
    </source>
</evidence>
<feature type="compositionally biased region" description="Low complexity" evidence="1">
    <location>
        <begin position="573"/>
        <end position="586"/>
    </location>
</feature>
<feature type="region of interest" description="Disordered" evidence="1">
    <location>
        <begin position="206"/>
        <end position="226"/>
    </location>
</feature>
<proteinExistence type="predicted"/>
<keyword evidence="4" id="KW-1185">Reference proteome</keyword>
<feature type="compositionally biased region" description="Low complexity" evidence="1">
    <location>
        <begin position="444"/>
        <end position="458"/>
    </location>
</feature>
<dbReference type="Proteomes" id="UP000722791">
    <property type="component" value="Unassembled WGS sequence"/>
</dbReference>
<sequence>MRAVYLEPAAGGALASIELKACSPRLVLGRFSVRSPFRNCSALQGHSHKRRLVKSLSLTQSTLASTNREGSRQSAITAATHQQRTRPTSSTGGNGGNDPDEDPASSSFQIGLDPFSQQLITSALTAGAAGTIAAWAHLDLISALRLDADALVIAVQLSAPVLLLLLAVVAPRWAPPFKGSELERLRHNYYMTAQVLQLYLDFDDENEDSGSSSGNSSGWEDSAGGGDERARVRRRLRLEQTVGWGTISSGLALLQAFMLQPWNSPTANSVFGLALAGRSAQQLANEFLVRGAGWGLLSGWLAEVLQSADASDGILFFGKVFGGSETVKYVAGLGLVALALPGALWEARAARNFVRASVVGPVRDAAIFCTGNGVDEPAYCDPKGFAMMAARRPANAASVADVVTRTRGWRSGPKASYSSVSSMGSMDMADLAEDGGQEGAKAGKTQQQQLTAPQQKKASTSAAGPQLPTASLSSMAPPSANTSSAASSSPTHLPKSQAQCQLPEHAAAHSPSFSEYSRSSPLPSTSASTAALSSLDGSSSNGSSRHSRDAPGSSTTSSYSPATAEDEGDRTGSSSLSSSSSPMSTSALPRVGPTLSTTSEAFEWDSEDMSVLLRVETFQDRIAMWSSLYYQLLAAFAINGAFLASDCNLLASFVAAWLLRTGPLVLSELRARAAAYATM</sequence>
<dbReference type="OrthoDB" id="545305at2759"/>
<feature type="compositionally biased region" description="Polar residues" evidence="1">
    <location>
        <begin position="72"/>
        <end position="91"/>
    </location>
</feature>
<feature type="region of interest" description="Disordered" evidence="1">
    <location>
        <begin position="63"/>
        <end position="107"/>
    </location>
</feature>